<dbReference type="OrthoDB" id="8908912at2"/>
<evidence type="ECO:0000313" key="2">
    <source>
        <dbReference type="Proteomes" id="UP000294164"/>
    </source>
</evidence>
<gene>
    <name evidence="1" type="ORF">EA655_05720</name>
</gene>
<protein>
    <submittedName>
        <fullName evidence="1">Uncharacterized protein</fullName>
    </submittedName>
</protein>
<dbReference type="AlphaFoldDB" id="A0A4Q8M9F5"/>
<evidence type="ECO:0000313" key="1">
    <source>
        <dbReference type="EMBL" id="TAA45681.1"/>
    </source>
</evidence>
<dbReference type="Proteomes" id="UP000294164">
    <property type="component" value="Unassembled WGS sequence"/>
</dbReference>
<proteinExistence type="predicted"/>
<comment type="caution">
    <text evidence="1">The sequence shown here is derived from an EMBL/GenBank/DDBJ whole genome shotgun (WGS) entry which is preliminary data.</text>
</comment>
<dbReference type="RefSeq" id="WP_130533773.1">
    <property type="nucleotide sequence ID" value="NZ_SHMG01000002.1"/>
</dbReference>
<accession>A0A4Q8M9F5</accession>
<name>A0A4Q8M9F5_9GAMM</name>
<organism evidence="1 2">
    <name type="scientific">Pseudoxanthomonas winnipegensis</name>
    <dbReference type="NCBI Taxonomy" id="2480810"/>
    <lineage>
        <taxon>Bacteria</taxon>
        <taxon>Pseudomonadati</taxon>
        <taxon>Pseudomonadota</taxon>
        <taxon>Gammaproteobacteria</taxon>
        <taxon>Lysobacterales</taxon>
        <taxon>Lysobacteraceae</taxon>
        <taxon>Pseudoxanthomonas</taxon>
    </lineage>
</organism>
<reference evidence="1 2" key="1">
    <citation type="submission" date="2019-02" db="EMBL/GenBank/DDBJ databases">
        <title>WGS of Pseudoxanthomonas species novum from clinical isolates.</title>
        <authorList>
            <person name="Bernier A.-M."/>
            <person name="Bernard K."/>
            <person name="Vachon A."/>
        </authorList>
    </citation>
    <scope>NUCLEOTIDE SEQUENCE [LARGE SCALE GENOMIC DNA]</scope>
    <source>
        <strain evidence="1 2">NML130969</strain>
    </source>
</reference>
<dbReference type="EMBL" id="SHMG01000002">
    <property type="protein sequence ID" value="TAA45681.1"/>
    <property type="molecule type" value="Genomic_DNA"/>
</dbReference>
<sequence length="134" mass="14822">MAEFYIVSLRHTMRHDRYITVWRPNDAGYAYPLSWAGKYPEYSVLNNLSYYNNGDTTVAVNCEVLDRIAVAPAPKMIDGDAGPVVLNKVASWQEILAHAIRPTPNEIKPGCKGWRRNHALQPARIAQAGNGGGA</sequence>